<evidence type="ECO:0000256" key="2">
    <source>
        <dbReference type="ARBA" id="ARBA00001946"/>
    </source>
</evidence>
<evidence type="ECO:0000256" key="4">
    <source>
        <dbReference type="ARBA" id="ARBA00013255"/>
    </source>
</evidence>
<dbReference type="InterPro" id="IPR013815">
    <property type="entry name" value="ATP_grasp_subdomain_1"/>
</dbReference>
<accession>A0ABV6YJA9</accession>
<dbReference type="InterPro" id="IPR011761">
    <property type="entry name" value="ATP-grasp"/>
</dbReference>
<dbReference type="SMART" id="SM01210">
    <property type="entry name" value="GARS_C"/>
    <property type="match status" value="1"/>
</dbReference>
<evidence type="ECO:0000313" key="16">
    <source>
        <dbReference type="Proteomes" id="UP001593833"/>
    </source>
</evidence>
<dbReference type="InterPro" id="IPR020561">
    <property type="entry name" value="PRibGlycinamid_synth_ATP-grasp"/>
</dbReference>
<dbReference type="SMART" id="SM01209">
    <property type="entry name" value="GARS_A"/>
    <property type="match status" value="1"/>
</dbReference>
<sequence length="435" mass="46094">MNVLIVGSGGREHSLAWALSRSPSKPGIFGLPGNPGIAELGENLPTDMLDPSTVLQAVRETRIDLVVVGPEAPLVDGLADALNQAGVRVFGPSAAAAEIEGSKVFAKDLMERYGIPTAGHQVAYDADAANRIAAGVGYPHVLKADGLAAGKGALIVQSRAEAEEAIDAMMVKKQFGDAGARVVFEEFLEGEEMSVFAVASGERYVLLTTSQDYKRAHDGDRGLNTGGMGAYAPVVTWNDTLAEHVCTEIIEPTLLAMAREDRPYTGLLYAGLMVREKKARVVEFNCRFGDPETQALVPIIDGDLLELLWEASDPAIGKRPLPECAHDGRTAVCVVLSSGGYPGKVTTGHTIHGIEKAREVSGALVFHAGTGMDKSNLVTRGGRVLNVVGVDRTLPAAQECAYVAASKIEFEGVFCRRDIGWRGLEALSARSNSES</sequence>
<evidence type="ECO:0000313" key="15">
    <source>
        <dbReference type="EMBL" id="MFC1572407.1"/>
    </source>
</evidence>
<dbReference type="PANTHER" id="PTHR43472">
    <property type="entry name" value="PHOSPHORIBOSYLAMINE--GLYCINE LIGASE"/>
    <property type="match status" value="1"/>
</dbReference>
<keyword evidence="6 13" id="KW-0547">Nucleotide-binding</keyword>
<dbReference type="InterPro" id="IPR016185">
    <property type="entry name" value="PreATP-grasp_dom_sf"/>
</dbReference>
<evidence type="ECO:0000256" key="3">
    <source>
        <dbReference type="ARBA" id="ARBA00005174"/>
    </source>
</evidence>
<evidence type="ECO:0000256" key="11">
    <source>
        <dbReference type="ARBA" id="ARBA00042864"/>
    </source>
</evidence>
<dbReference type="PROSITE" id="PS00184">
    <property type="entry name" value="GARS"/>
    <property type="match status" value="1"/>
</dbReference>
<evidence type="ECO:0000256" key="12">
    <source>
        <dbReference type="HAMAP-Rule" id="MF_00138"/>
    </source>
</evidence>
<dbReference type="GO" id="GO:0004637">
    <property type="term" value="F:phosphoribosylamine-glycine ligase activity"/>
    <property type="evidence" value="ECO:0007669"/>
    <property type="project" value="UniProtKB-EC"/>
</dbReference>
<comment type="catalytic activity">
    <reaction evidence="12">
        <text>5-phospho-beta-D-ribosylamine + glycine + ATP = N(1)-(5-phospho-beta-D-ribosyl)glycinamide + ADP + phosphate + H(+)</text>
        <dbReference type="Rhea" id="RHEA:17453"/>
        <dbReference type="ChEBI" id="CHEBI:15378"/>
        <dbReference type="ChEBI" id="CHEBI:30616"/>
        <dbReference type="ChEBI" id="CHEBI:43474"/>
        <dbReference type="ChEBI" id="CHEBI:57305"/>
        <dbReference type="ChEBI" id="CHEBI:58681"/>
        <dbReference type="ChEBI" id="CHEBI:143788"/>
        <dbReference type="ChEBI" id="CHEBI:456216"/>
        <dbReference type="EC" id="6.3.4.13"/>
    </reaction>
</comment>
<reference evidence="15 16" key="1">
    <citation type="submission" date="2024-09" db="EMBL/GenBank/DDBJ databases">
        <authorList>
            <person name="D'Angelo T."/>
        </authorList>
    </citation>
    <scope>NUCLEOTIDE SEQUENCE [LARGE SCALE GENOMIC DNA]</scope>
    <source>
        <strain evidence="15">SAG AM-320-E07</strain>
    </source>
</reference>
<evidence type="ECO:0000256" key="6">
    <source>
        <dbReference type="ARBA" id="ARBA00022741"/>
    </source>
</evidence>
<name>A0ABV6YJA9_UNCEI</name>
<dbReference type="Gene3D" id="3.90.600.10">
    <property type="entry name" value="Phosphoribosylglycinamide synthetase, C-terminal domain"/>
    <property type="match status" value="1"/>
</dbReference>
<dbReference type="Gene3D" id="3.30.1490.20">
    <property type="entry name" value="ATP-grasp fold, A domain"/>
    <property type="match status" value="1"/>
</dbReference>
<feature type="domain" description="ATP-grasp" evidence="14">
    <location>
        <begin position="107"/>
        <end position="313"/>
    </location>
</feature>
<dbReference type="Proteomes" id="UP001593833">
    <property type="component" value="Unassembled WGS sequence"/>
</dbReference>
<keyword evidence="5 12" id="KW-0436">Ligase</keyword>
<evidence type="ECO:0000259" key="14">
    <source>
        <dbReference type="PROSITE" id="PS50975"/>
    </source>
</evidence>
<comment type="caution">
    <text evidence="15">The sequence shown here is derived from an EMBL/GenBank/DDBJ whole genome shotgun (WGS) entry which is preliminary data.</text>
</comment>
<dbReference type="InterPro" id="IPR020562">
    <property type="entry name" value="PRibGlycinamide_synth_N"/>
</dbReference>
<dbReference type="InterPro" id="IPR011054">
    <property type="entry name" value="Rudment_hybrid_motif"/>
</dbReference>
<dbReference type="EMBL" id="JBHPKH010000015">
    <property type="protein sequence ID" value="MFC1572407.1"/>
    <property type="molecule type" value="Genomic_DNA"/>
</dbReference>
<keyword evidence="16" id="KW-1185">Reference proteome</keyword>
<comment type="pathway">
    <text evidence="3 12">Purine metabolism; IMP biosynthesis via de novo pathway; N(1)-(5-phospho-D-ribosyl)glycinamide from 5-phospho-alpha-D-ribose 1-diphosphate: step 2/2.</text>
</comment>
<dbReference type="Gene3D" id="3.40.50.20">
    <property type="match status" value="1"/>
</dbReference>
<dbReference type="SUPFAM" id="SSF56059">
    <property type="entry name" value="Glutathione synthetase ATP-binding domain-like"/>
    <property type="match status" value="1"/>
</dbReference>
<evidence type="ECO:0000256" key="7">
    <source>
        <dbReference type="ARBA" id="ARBA00022755"/>
    </source>
</evidence>
<keyword evidence="7 12" id="KW-0658">Purine biosynthesis</keyword>
<dbReference type="SUPFAM" id="SSF51246">
    <property type="entry name" value="Rudiment single hybrid motif"/>
    <property type="match status" value="1"/>
</dbReference>
<comment type="cofactor">
    <cofactor evidence="2">
        <name>Mg(2+)</name>
        <dbReference type="ChEBI" id="CHEBI:18420"/>
    </cofactor>
</comment>
<proteinExistence type="inferred from homology"/>
<protein>
    <recommendedName>
        <fullName evidence="4 12">Phosphoribosylamine--glycine ligase</fullName>
        <ecNumber evidence="4 12">6.3.4.13</ecNumber>
    </recommendedName>
    <alternativeName>
        <fullName evidence="12">GARS</fullName>
    </alternativeName>
    <alternativeName>
        <fullName evidence="10 12">Glycinamide ribonucleotide synthetase</fullName>
    </alternativeName>
    <alternativeName>
        <fullName evidence="11 12">Phosphoribosylglycinamide synthetase</fullName>
    </alternativeName>
</protein>
<dbReference type="NCBIfam" id="TIGR00877">
    <property type="entry name" value="purD"/>
    <property type="match status" value="1"/>
</dbReference>
<comment type="cofactor">
    <cofactor evidence="1">
        <name>Mn(2+)</name>
        <dbReference type="ChEBI" id="CHEBI:29035"/>
    </cofactor>
</comment>
<dbReference type="Pfam" id="PF02844">
    <property type="entry name" value="GARS_N"/>
    <property type="match status" value="1"/>
</dbReference>
<dbReference type="InterPro" id="IPR000115">
    <property type="entry name" value="PRibGlycinamide_synth"/>
</dbReference>
<keyword evidence="8 13" id="KW-0067">ATP-binding</keyword>
<organism evidence="15 16">
    <name type="scientific">Eiseniibacteriota bacterium</name>
    <dbReference type="NCBI Taxonomy" id="2212470"/>
    <lineage>
        <taxon>Bacteria</taxon>
        <taxon>Candidatus Eiseniibacteriota</taxon>
    </lineage>
</organism>
<dbReference type="Pfam" id="PF01071">
    <property type="entry name" value="GARS_A"/>
    <property type="match status" value="1"/>
</dbReference>
<evidence type="ECO:0000256" key="9">
    <source>
        <dbReference type="ARBA" id="ARBA00038345"/>
    </source>
</evidence>
<evidence type="ECO:0000256" key="8">
    <source>
        <dbReference type="ARBA" id="ARBA00022840"/>
    </source>
</evidence>
<dbReference type="InterPro" id="IPR020560">
    <property type="entry name" value="PRibGlycinamide_synth_C-dom"/>
</dbReference>
<evidence type="ECO:0000256" key="10">
    <source>
        <dbReference type="ARBA" id="ARBA00042242"/>
    </source>
</evidence>
<evidence type="ECO:0000256" key="1">
    <source>
        <dbReference type="ARBA" id="ARBA00001936"/>
    </source>
</evidence>
<dbReference type="PANTHER" id="PTHR43472:SF1">
    <property type="entry name" value="PHOSPHORIBOSYLAMINE--GLYCINE LIGASE, CHLOROPLASTIC"/>
    <property type="match status" value="1"/>
</dbReference>
<gene>
    <name evidence="12 15" type="primary">purD</name>
    <name evidence="15" type="ORF">ACFL6M_02300</name>
</gene>
<dbReference type="SUPFAM" id="SSF52440">
    <property type="entry name" value="PreATP-grasp domain"/>
    <property type="match status" value="1"/>
</dbReference>
<comment type="similarity">
    <text evidence="9 12">Belongs to the GARS family.</text>
</comment>
<dbReference type="Pfam" id="PF02843">
    <property type="entry name" value="GARS_C"/>
    <property type="match status" value="1"/>
</dbReference>
<dbReference type="PROSITE" id="PS50975">
    <property type="entry name" value="ATP_GRASP"/>
    <property type="match status" value="1"/>
</dbReference>
<evidence type="ECO:0000256" key="5">
    <source>
        <dbReference type="ARBA" id="ARBA00022598"/>
    </source>
</evidence>
<dbReference type="Gene3D" id="3.30.470.20">
    <property type="entry name" value="ATP-grasp fold, B domain"/>
    <property type="match status" value="1"/>
</dbReference>
<dbReference type="HAMAP" id="MF_00138">
    <property type="entry name" value="GARS"/>
    <property type="match status" value="1"/>
</dbReference>
<evidence type="ECO:0000256" key="13">
    <source>
        <dbReference type="PROSITE-ProRule" id="PRU00409"/>
    </source>
</evidence>
<dbReference type="InterPro" id="IPR037123">
    <property type="entry name" value="PRibGlycinamide_synth_C_sf"/>
</dbReference>
<dbReference type="EC" id="6.3.4.13" evidence="4 12"/>
<dbReference type="InterPro" id="IPR020559">
    <property type="entry name" value="PRibGlycinamide_synth_CS"/>
</dbReference>